<evidence type="ECO:0000256" key="1">
    <source>
        <dbReference type="SAM" id="Phobius"/>
    </source>
</evidence>
<dbReference type="GO" id="GO:0007165">
    <property type="term" value="P:signal transduction"/>
    <property type="evidence" value="ECO:0007669"/>
    <property type="project" value="InterPro"/>
</dbReference>
<proteinExistence type="predicted"/>
<dbReference type="EMBL" id="BARS01020031">
    <property type="protein sequence ID" value="GAG02584.1"/>
    <property type="molecule type" value="Genomic_DNA"/>
</dbReference>
<dbReference type="SUPFAM" id="SSF158472">
    <property type="entry name" value="HAMP domain-like"/>
    <property type="match status" value="1"/>
</dbReference>
<sequence>MILGIIIGIAGVFLYESFKESLMDELEQTLLEIANDVNDKWYSRRGVTWEDAINRMEDKFGVYDPFIQMVEIKEQRDRDSDIRGIDKIIRSRKIPEDLFVFDSRCYYKADRADIDDLVYMTVTEKKLSSYPLRVILFPVRGPNIVQVGISLEETTNALKELLFILIIGGPLLLLFSSLGGSFIIRKALQPVKSVVRTANEISADDLSLRIDSRNRKDEIGALV</sequence>
<protein>
    <recommendedName>
        <fullName evidence="2">HAMP domain-containing protein</fullName>
    </recommendedName>
</protein>
<dbReference type="GO" id="GO:0016020">
    <property type="term" value="C:membrane"/>
    <property type="evidence" value="ECO:0007669"/>
    <property type="project" value="InterPro"/>
</dbReference>
<dbReference type="AlphaFoldDB" id="X0U9S5"/>
<dbReference type="Gene3D" id="6.10.340.10">
    <property type="match status" value="1"/>
</dbReference>
<evidence type="ECO:0000259" key="2">
    <source>
        <dbReference type="PROSITE" id="PS50885"/>
    </source>
</evidence>
<gene>
    <name evidence="3" type="ORF">S01H1_32366</name>
</gene>
<comment type="caution">
    <text evidence="3">The sequence shown here is derived from an EMBL/GenBank/DDBJ whole genome shotgun (WGS) entry which is preliminary data.</text>
</comment>
<dbReference type="CDD" id="cd06225">
    <property type="entry name" value="HAMP"/>
    <property type="match status" value="1"/>
</dbReference>
<keyword evidence="1" id="KW-0472">Membrane</keyword>
<dbReference type="InterPro" id="IPR003660">
    <property type="entry name" value="HAMP_dom"/>
</dbReference>
<feature type="transmembrane region" description="Helical" evidence="1">
    <location>
        <begin position="161"/>
        <end position="184"/>
    </location>
</feature>
<reference evidence="3" key="1">
    <citation type="journal article" date="2014" name="Front. Microbiol.">
        <title>High frequency of phylogenetically diverse reductive dehalogenase-homologous genes in deep subseafloor sedimentary metagenomes.</title>
        <authorList>
            <person name="Kawai M."/>
            <person name="Futagami T."/>
            <person name="Toyoda A."/>
            <person name="Takaki Y."/>
            <person name="Nishi S."/>
            <person name="Hori S."/>
            <person name="Arai W."/>
            <person name="Tsubouchi T."/>
            <person name="Morono Y."/>
            <person name="Uchiyama I."/>
            <person name="Ito T."/>
            <person name="Fujiyama A."/>
            <person name="Inagaki F."/>
            <person name="Takami H."/>
        </authorList>
    </citation>
    <scope>NUCLEOTIDE SEQUENCE</scope>
    <source>
        <strain evidence="3">Expedition CK06-06</strain>
    </source>
</reference>
<evidence type="ECO:0000313" key="3">
    <source>
        <dbReference type="EMBL" id="GAG02584.1"/>
    </source>
</evidence>
<dbReference type="Pfam" id="PF00672">
    <property type="entry name" value="HAMP"/>
    <property type="match status" value="1"/>
</dbReference>
<keyword evidence="1" id="KW-1133">Transmembrane helix</keyword>
<keyword evidence="1" id="KW-0812">Transmembrane</keyword>
<feature type="domain" description="HAMP" evidence="2">
    <location>
        <begin position="185"/>
        <end position="223"/>
    </location>
</feature>
<feature type="non-terminal residue" evidence="3">
    <location>
        <position position="223"/>
    </location>
</feature>
<name>X0U9S5_9ZZZZ</name>
<accession>X0U9S5</accession>
<dbReference type="PROSITE" id="PS50885">
    <property type="entry name" value="HAMP"/>
    <property type="match status" value="1"/>
</dbReference>
<organism evidence="3">
    <name type="scientific">marine sediment metagenome</name>
    <dbReference type="NCBI Taxonomy" id="412755"/>
    <lineage>
        <taxon>unclassified sequences</taxon>
        <taxon>metagenomes</taxon>
        <taxon>ecological metagenomes</taxon>
    </lineage>
</organism>